<evidence type="ECO:0000313" key="2">
    <source>
        <dbReference type="EMBL" id="MBK8891766.1"/>
    </source>
</evidence>
<accession>A0A9D7LQ69</accession>
<dbReference type="Proteomes" id="UP000808146">
    <property type="component" value="Unassembled WGS sequence"/>
</dbReference>
<dbReference type="Gene3D" id="3.30.70.2050">
    <property type="match status" value="1"/>
</dbReference>
<proteinExistence type="predicted"/>
<protein>
    <submittedName>
        <fullName evidence="2">Nitrous oxide reductase accessory protein NosL</fullName>
    </submittedName>
</protein>
<feature type="signal peptide" evidence="1">
    <location>
        <begin position="1"/>
        <end position="25"/>
    </location>
</feature>
<dbReference type="AlphaFoldDB" id="A0A9D7LQ69"/>
<keyword evidence="1" id="KW-0732">Signal</keyword>
<gene>
    <name evidence="2" type="ORF">IPN75_15990</name>
</gene>
<dbReference type="EMBL" id="JADKBR010000019">
    <property type="protein sequence ID" value="MBK8891766.1"/>
    <property type="molecule type" value="Genomic_DNA"/>
</dbReference>
<evidence type="ECO:0000313" key="3">
    <source>
        <dbReference type="Proteomes" id="UP000808146"/>
    </source>
</evidence>
<dbReference type="SUPFAM" id="SSF160387">
    <property type="entry name" value="NosL/MerB-like"/>
    <property type="match status" value="1"/>
</dbReference>
<dbReference type="PANTHER" id="PTHR41247:SF1">
    <property type="entry name" value="HTH-TYPE TRANSCRIPTIONAL REPRESSOR YCNK"/>
    <property type="match status" value="1"/>
</dbReference>
<reference evidence="2" key="1">
    <citation type="submission" date="2020-10" db="EMBL/GenBank/DDBJ databases">
        <title>Connecting structure to function with the recovery of over 1000 high-quality activated sludge metagenome-assembled genomes encoding full-length rRNA genes using long-read sequencing.</title>
        <authorList>
            <person name="Singleton C.M."/>
            <person name="Petriglieri F."/>
            <person name="Kristensen J.M."/>
            <person name="Kirkegaard R.H."/>
            <person name="Michaelsen T.Y."/>
            <person name="Andersen M.H."/>
            <person name="Karst S.M."/>
            <person name="Dueholm M.S."/>
            <person name="Nielsen P.H."/>
            <person name="Albertsen M."/>
        </authorList>
    </citation>
    <scope>NUCLEOTIDE SEQUENCE</scope>
    <source>
        <strain evidence="2">OdNE_18-Q3-R46-58_BAT3C.305</strain>
    </source>
</reference>
<name>A0A9D7LQ69_9RHOO</name>
<evidence type="ECO:0000256" key="1">
    <source>
        <dbReference type="SAM" id="SignalP"/>
    </source>
</evidence>
<dbReference type="InterPro" id="IPR008719">
    <property type="entry name" value="N2O_reductase_NosL"/>
</dbReference>
<feature type="chain" id="PRO_5039133971" evidence="1">
    <location>
        <begin position="26"/>
        <end position="202"/>
    </location>
</feature>
<comment type="caution">
    <text evidence="2">The sequence shown here is derived from an EMBL/GenBank/DDBJ whole genome shotgun (WGS) entry which is preliminary data.</text>
</comment>
<sequence length="202" mass="22444">MKRRDLLKLSLASGGLALVTTQSEAAPACPGDGTPNQFIPKTPVDARPLENEFEKYPKCPYCGMDRKDHNRTRMLVQYSDDLVDGTCSIHCMALSLGLNVDREPKEIWGPDFANGADPRPLVPVDKLTYLIGADLKHAMTKRSKHSFAAPETAKEFQAKHGGTLAKFDDALRESYLDMAGDVTMIRKVRAEQRKRMPEAKPD</sequence>
<organism evidence="2 3">
    <name type="scientific">Candidatus Dechloromonas phosphorivorans</name>
    <dbReference type="NCBI Taxonomy" id="2899244"/>
    <lineage>
        <taxon>Bacteria</taxon>
        <taxon>Pseudomonadati</taxon>
        <taxon>Pseudomonadota</taxon>
        <taxon>Betaproteobacteria</taxon>
        <taxon>Rhodocyclales</taxon>
        <taxon>Azonexaceae</taxon>
        <taxon>Dechloromonas</taxon>
    </lineage>
</organism>
<dbReference type="PANTHER" id="PTHR41247">
    <property type="entry name" value="HTH-TYPE TRANSCRIPTIONAL REPRESSOR YCNK"/>
    <property type="match status" value="1"/>
</dbReference>
<dbReference type="Pfam" id="PF05573">
    <property type="entry name" value="NosL"/>
    <property type="match status" value="1"/>
</dbReference>